<name>A0A7W3MTY1_9ACTN</name>
<protein>
    <recommendedName>
        <fullName evidence="4">Spore-associated protein A</fullName>
    </recommendedName>
</protein>
<evidence type="ECO:0000313" key="3">
    <source>
        <dbReference type="Proteomes" id="UP000539313"/>
    </source>
</evidence>
<dbReference type="RefSeq" id="WP_182704025.1">
    <property type="nucleotide sequence ID" value="NZ_JACJII010000001.1"/>
</dbReference>
<keyword evidence="3" id="KW-1185">Reference proteome</keyword>
<sequence length="151" mass="15336">MRAGKALTGAITAVATAGAVLALTPAAQAAANPYTPTGVCGSGYYVVDSATLRNSAGNAGGTLYLLYNGSNGYNCVVTIKGVAVGDWTATYASLRVYDGNAFRMQEDGPKLYEYYAGPVKMYAAGKCVGASGHTWGGGTQYSATIPKGHCG</sequence>
<feature type="signal peptide" evidence="1">
    <location>
        <begin position="1"/>
        <end position="29"/>
    </location>
</feature>
<dbReference type="Proteomes" id="UP000539313">
    <property type="component" value="Unassembled WGS sequence"/>
</dbReference>
<feature type="chain" id="PRO_5031557542" description="Spore-associated protein A" evidence="1">
    <location>
        <begin position="30"/>
        <end position="151"/>
    </location>
</feature>
<reference evidence="2 3" key="1">
    <citation type="submission" date="2020-08" db="EMBL/GenBank/DDBJ databases">
        <title>Sequencing the genomes of 1000 actinobacteria strains.</title>
        <authorList>
            <person name="Klenk H.-P."/>
        </authorList>
    </citation>
    <scope>NUCLEOTIDE SEQUENCE [LARGE SCALE GENOMIC DNA]</scope>
    <source>
        <strain evidence="2 3">DSM 45823</strain>
    </source>
</reference>
<comment type="caution">
    <text evidence="2">The sequence shown here is derived from an EMBL/GenBank/DDBJ whole genome shotgun (WGS) entry which is preliminary data.</text>
</comment>
<evidence type="ECO:0008006" key="4">
    <source>
        <dbReference type="Google" id="ProtNLM"/>
    </source>
</evidence>
<dbReference type="EMBL" id="JACJII010000001">
    <property type="protein sequence ID" value="MBA9001834.1"/>
    <property type="molecule type" value="Genomic_DNA"/>
</dbReference>
<evidence type="ECO:0000313" key="2">
    <source>
        <dbReference type="EMBL" id="MBA9001834.1"/>
    </source>
</evidence>
<organism evidence="2 3">
    <name type="scientific">Thermomonospora cellulosilytica</name>
    <dbReference type="NCBI Taxonomy" id="1411118"/>
    <lineage>
        <taxon>Bacteria</taxon>
        <taxon>Bacillati</taxon>
        <taxon>Actinomycetota</taxon>
        <taxon>Actinomycetes</taxon>
        <taxon>Streptosporangiales</taxon>
        <taxon>Thermomonosporaceae</taxon>
        <taxon>Thermomonospora</taxon>
    </lineage>
</organism>
<proteinExistence type="predicted"/>
<evidence type="ECO:0000256" key="1">
    <source>
        <dbReference type="SAM" id="SignalP"/>
    </source>
</evidence>
<gene>
    <name evidence="2" type="ORF">HNR21_000716</name>
</gene>
<keyword evidence="1" id="KW-0732">Signal</keyword>
<dbReference type="AlphaFoldDB" id="A0A7W3MTY1"/>
<accession>A0A7W3MTY1</accession>